<dbReference type="RefSeq" id="WP_036452316.1">
    <property type="nucleotide sequence ID" value="NZ_AWQU01000085.1"/>
</dbReference>
<organism evidence="1 2">
    <name type="scientific">Malacoplasma iowae DK-CPA</name>
    <dbReference type="NCBI Taxonomy" id="1394179"/>
    <lineage>
        <taxon>Bacteria</taxon>
        <taxon>Bacillati</taxon>
        <taxon>Mycoplasmatota</taxon>
        <taxon>Mycoplasmoidales</taxon>
        <taxon>Mycoplasmoidaceae</taxon>
        <taxon>Malacoplasma</taxon>
    </lineage>
</organism>
<comment type="caution">
    <text evidence="1">The sequence shown here is derived from an EMBL/GenBank/DDBJ whole genome shotgun (WGS) entry which is preliminary data.</text>
</comment>
<dbReference type="AlphaFoldDB" id="A0A084U310"/>
<protein>
    <submittedName>
        <fullName evidence="1">Uncharacterized protein</fullName>
    </submittedName>
</protein>
<evidence type="ECO:0000313" key="1">
    <source>
        <dbReference type="EMBL" id="KFB07346.1"/>
    </source>
</evidence>
<keyword evidence="2" id="KW-1185">Reference proteome</keyword>
<proteinExistence type="predicted"/>
<dbReference type="Proteomes" id="UP000028523">
    <property type="component" value="Unassembled WGS sequence"/>
</dbReference>
<name>A0A084U310_MALIO</name>
<dbReference type="EMBL" id="AWQU01000085">
    <property type="protein sequence ID" value="KFB07346.1"/>
    <property type="molecule type" value="Genomic_DNA"/>
</dbReference>
<gene>
    <name evidence="1" type="ORF">P271_178</name>
</gene>
<reference evidence="1 2" key="1">
    <citation type="journal article" date="2014" name="PLoS ONE">
        <title>Reduction of Hydrogen Peroxide Accumulation and Toxicity by a Catalase from Mycoplasma iowae.</title>
        <authorList>
            <person name="Pritchard R.E."/>
            <person name="Prassinos A.J."/>
            <person name="Osborne J.D."/>
            <person name="Raviv Z."/>
            <person name="Balish M.F."/>
        </authorList>
    </citation>
    <scope>NUCLEOTIDE SEQUENCE [LARGE SCALE GENOMIC DNA]</scope>
    <source>
        <strain evidence="1 2">DK-CPA</strain>
    </source>
</reference>
<evidence type="ECO:0000313" key="2">
    <source>
        <dbReference type="Proteomes" id="UP000028523"/>
    </source>
</evidence>
<sequence length="82" mass="10088">MFFKKNKEKKAKDEYRKQLLEDNRKEETTKIDIHNFNLSKTEDELTYERYSSLSTRELKYRLANDTLTKQEKEIIKKILNER</sequence>
<accession>A0A084U310</accession>